<proteinExistence type="predicted"/>
<sequence>MKLLLFWGTVFAAIHISHSTPVICMKAFCQLPRDEGDGSSFHSAVYYDPAKDECHPFIYKGEGGNANRFENERQCIRNCSANAENIYPMDGKMIFKLTEV</sequence>
<reference evidence="6" key="2">
    <citation type="submission" date="2025-08" db="UniProtKB">
        <authorList>
            <consortium name="Ensembl"/>
        </authorList>
    </citation>
    <scope>IDENTIFICATION</scope>
</reference>
<name>A0A665W8J2_ECHNA</name>
<evidence type="ECO:0000256" key="2">
    <source>
        <dbReference type="ARBA" id="ARBA00022525"/>
    </source>
</evidence>
<dbReference type="GO" id="GO:0005615">
    <property type="term" value="C:extracellular space"/>
    <property type="evidence" value="ECO:0007669"/>
    <property type="project" value="TreeGrafter"/>
</dbReference>
<feature type="signal peptide" evidence="4">
    <location>
        <begin position="1"/>
        <end position="19"/>
    </location>
</feature>
<feature type="domain" description="BPTI/Kunitz inhibitor" evidence="5">
    <location>
        <begin position="29"/>
        <end position="79"/>
    </location>
</feature>
<dbReference type="CDD" id="cd22593">
    <property type="entry name" value="Kunitz_conkunitzin"/>
    <property type="match status" value="1"/>
</dbReference>
<dbReference type="SUPFAM" id="SSF57362">
    <property type="entry name" value="BPTI-like"/>
    <property type="match status" value="1"/>
</dbReference>
<dbReference type="InterPro" id="IPR036880">
    <property type="entry name" value="Kunitz_BPTI_sf"/>
</dbReference>
<dbReference type="PANTHER" id="PTHR10083">
    <property type="entry name" value="KUNITZ-TYPE PROTEASE INHIBITOR-RELATED"/>
    <property type="match status" value="1"/>
</dbReference>
<dbReference type="Proteomes" id="UP000472264">
    <property type="component" value="Chromosome 16"/>
</dbReference>
<dbReference type="Pfam" id="PF00014">
    <property type="entry name" value="Kunitz_BPTI"/>
    <property type="match status" value="1"/>
</dbReference>
<protein>
    <recommendedName>
        <fullName evidence="5">BPTI/Kunitz inhibitor domain-containing protein</fullName>
    </recommendedName>
</protein>
<dbReference type="AlphaFoldDB" id="A0A665W8J2"/>
<keyword evidence="7" id="KW-1185">Reference proteome</keyword>
<evidence type="ECO:0000256" key="1">
    <source>
        <dbReference type="ARBA" id="ARBA00004613"/>
    </source>
</evidence>
<evidence type="ECO:0000256" key="4">
    <source>
        <dbReference type="SAM" id="SignalP"/>
    </source>
</evidence>
<comment type="subcellular location">
    <subcellularLocation>
        <location evidence="1">Secreted</location>
    </subcellularLocation>
</comment>
<dbReference type="PROSITE" id="PS50279">
    <property type="entry name" value="BPTI_KUNITZ_2"/>
    <property type="match status" value="1"/>
</dbReference>
<evidence type="ECO:0000313" key="7">
    <source>
        <dbReference type="Proteomes" id="UP000472264"/>
    </source>
</evidence>
<evidence type="ECO:0000259" key="5">
    <source>
        <dbReference type="PROSITE" id="PS50279"/>
    </source>
</evidence>
<keyword evidence="4" id="KW-0732">Signal</keyword>
<dbReference type="GO" id="GO:0004867">
    <property type="term" value="F:serine-type endopeptidase inhibitor activity"/>
    <property type="evidence" value="ECO:0007669"/>
    <property type="project" value="InterPro"/>
</dbReference>
<keyword evidence="2" id="KW-0964">Secreted</keyword>
<dbReference type="InterPro" id="IPR050098">
    <property type="entry name" value="TFPI/VKTCI-like"/>
</dbReference>
<dbReference type="PANTHER" id="PTHR10083:SF383">
    <property type="entry name" value="BPTI_KUNITZ INHIBITOR DOMAIN-CONTAINING PROTEIN"/>
    <property type="match status" value="1"/>
</dbReference>
<dbReference type="InterPro" id="IPR002223">
    <property type="entry name" value="Kunitz_BPTI"/>
</dbReference>
<evidence type="ECO:0000313" key="6">
    <source>
        <dbReference type="Ensembl" id="ENSENLP00000040206.1"/>
    </source>
</evidence>
<dbReference type="OMA" id="GNANHFE"/>
<dbReference type="InParanoid" id="A0A665W8J2"/>
<dbReference type="PRINTS" id="PR00759">
    <property type="entry name" value="BASICPTASE"/>
</dbReference>
<keyword evidence="3" id="KW-1015">Disulfide bond</keyword>
<reference evidence="6" key="1">
    <citation type="submission" date="2021-04" db="EMBL/GenBank/DDBJ databases">
        <authorList>
            <consortium name="Wellcome Sanger Institute Data Sharing"/>
        </authorList>
    </citation>
    <scope>NUCLEOTIDE SEQUENCE [LARGE SCALE GENOMIC DNA]</scope>
</reference>
<accession>A0A665W8J2</accession>
<organism evidence="6 7">
    <name type="scientific">Echeneis naucrates</name>
    <name type="common">Live sharksucker</name>
    <dbReference type="NCBI Taxonomy" id="173247"/>
    <lineage>
        <taxon>Eukaryota</taxon>
        <taxon>Metazoa</taxon>
        <taxon>Chordata</taxon>
        <taxon>Craniata</taxon>
        <taxon>Vertebrata</taxon>
        <taxon>Euteleostomi</taxon>
        <taxon>Actinopterygii</taxon>
        <taxon>Neopterygii</taxon>
        <taxon>Teleostei</taxon>
        <taxon>Neoteleostei</taxon>
        <taxon>Acanthomorphata</taxon>
        <taxon>Carangaria</taxon>
        <taxon>Carangiformes</taxon>
        <taxon>Echeneidae</taxon>
        <taxon>Echeneis</taxon>
    </lineage>
</organism>
<evidence type="ECO:0000256" key="3">
    <source>
        <dbReference type="ARBA" id="ARBA00023157"/>
    </source>
</evidence>
<dbReference type="SMART" id="SM00131">
    <property type="entry name" value="KU"/>
    <property type="match status" value="1"/>
</dbReference>
<dbReference type="Gene3D" id="4.10.410.10">
    <property type="entry name" value="Pancreatic trypsin inhibitor Kunitz domain"/>
    <property type="match status" value="1"/>
</dbReference>
<dbReference type="Ensembl" id="ENSENLT00000041236.1">
    <property type="protein sequence ID" value="ENSENLP00000040206.1"/>
    <property type="gene ID" value="ENSENLG00000017288.1"/>
</dbReference>
<feature type="chain" id="PRO_5025608620" description="BPTI/Kunitz inhibitor domain-containing protein" evidence="4">
    <location>
        <begin position="20"/>
        <end position="100"/>
    </location>
</feature>
<reference evidence="6" key="3">
    <citation type="submission" date="2025-09" db="UniProtKB">
        <authorList>
            <consortium name="Ensembl"/>
        </authorList>
    </citation>
    <scope>IDENTIFICATION</scope>
</reference>